<name>A0A8S5QPD0_9CAUD</name>
<organism evidence="1">
    <name type="scientific">Siphoviridae sp. ctJ3t72</name>
    <dbReference type="NCBI Taxonomy" id="2826240"/>
    <lineage>
        <taxon>Viruses</taxon>
        <taxon>Duplodnaviria</taxon>
        <taxon>Heunggongvirae</taxon>
        <taxon>Uroviricota</taxon>
        <taxon>Caudoviricetes</taxon>
    </lineage>
</organism>
<evidence type="ECO:0000313" key="1">
    <source>
        <dbReference type="EMBL" id="DAE20613.1"/>
    </source>
</evidence>
<sequence length="167" mass="16920">MTLQKSVGNSYALGVPGQQVVVGQAEYASYNPLSDGTVKAGTFCFKKAGTGNGEAFAHASATGTAGDLPLGFVERVVDTYIPTVGAAATEIYPAGAALTVAIRGQFYFTAPAAITSDGLKIVVNPTTGVLAVKAAAETGEVDTGWTCRIPNGGASAAKDDIVIAERF</sequence>
<accession>A0A8S5QPD0</accession>
<proteinExistence type="predicted"/>
<dbReference type="InterPro" id="IPR054438">
    <property type="entry name" value="Struct_cement_gp24/gp6"/>
</dbReference>
<protein>
    <submittedName>
        <fullName evidence="1">Uncharacterized protein</fullName>
    </submittedName>
</protein>
<dbReference type="EMBL" id="BK015698">
    <property type="protein sequence ID" value="DAE20613.1"/>
    <property type="molecule type" value="Genomic_DNA"/>
</dbReference>
<dbReference type="Pfam" id="PF22758">
    <property type="entry name" value="Phage_cement"/>
    <property type="match status" value="1"/>
</dbReference>
<reference evidence="1" key="1">
    <citation type="journal article" date="2021" name="Proc. Natl. Acad. Sci. U.S.A.">
        <title>A Catalog of Tens of Thousands of Viruses from Human Metagenomes Reveals Hidden Associations with Chronic Diseases.</title>
        <authorList>
            <person name="Tisza M.J."/>
            <person name="Buck C.B."/>
        </authorList>
    </citation>
    <scope>NUCLEOTIDE SEQUENCE</scope>
    <source>
        <strain evidence="1">CtJ3t72</strain>
    </source>
</reference>